<dbReference type="AlphaFoldDB" id="A0A8I1GGN9"/>
<dbReference type="Pfam" id="PF04228">
    <property type="entry name" value="Zn_peptidase"/>
    <property type="match status" value="1"/>
</dbReference>
<evidence type="ECO:0000313" key="8">
    <source>
        <dbReference type="Proteomes" id="UP000623250"/>
    </source>
</evidence>
<name>A0A8I1GGN9_9HYPH</name>
<proteinExistence type="predicted"/>
<evidence type="ECO:0000313" key="7">
    <source>
        <dbReference type="EMBL" id="MBJ7542587.1"/>
    </source>
</evidence>
<keyword evidence="3 6" id="KW-1133">Transmembrane helix</keyword>
<evidence type="ECO:0000256" key="1">
    <source>
        <dbReference type="ARBA" id="ARBA00004167"/>
    </source>
</evidence>
<protein>
    <submittedName>
        <fullName evidence="7">Neutral zinc metallopeptidase</fullName>
    </submittedName>
</protein>
<feature type="compositionally biased region" description="Basic and acidic residues" evidence="5">
    <location>
        <begin position="1"/>
        <end position="19"/>
    </location>
</feature>
<dbReference type="EMBL" id="JAEMUK010000007">
    <property type="protein sequence ID" value="MBJ7542587.1"/>
    <property type="molecule type" value="Genomic_DNA"/>
</dbReference>
<sequence>MRWQGRRESENVEDRRDESGGGGFPFPGGGGIQIGQGGGLGIVGVIVIVGIALLFGIDPRVILQGGGEGLPGGGGIQIPREAPRPPSQSATTDDQAKRFVSVVLGDTEDTWTKIFASQGARYSPPKLVLFRDGIQSGCGLASAQMGPFYCPMNRKVYIDLSFFDMLKRRFRAPGEFAQAYVIAHEIGHHIQNLQGRLQQAQRLQAAATSEGQRNAIQVRVELQADCYAGVWAHHTAKLNNTLEPGDIESALRAAAAIGDDAIQKSTRGYAVPDSFTHGSSEQRARWFTRGYQTGSLASCDTFNTDAI</sequence>
<dbReference type="InterPro" id="IPR007343">
    <property type="entry name" value="Uncharacterised_pept_Zn_put"/>
</dbReference>
<comment type="subcellular location">
    <subcellularLocation>
        <location evidence="1">Membrane</location>
        <topology evidence="1">Single-pass membrane protein</topology>
    </subcellularLocation>
</comment>
<feature type="region of interest" description="Disordered" evidence="5">
    <location>
        <begin position="72"/>
        <end position="94"/>
    </location>
</feature>
<evidence type="ECO:0000256" key="2">
    <source>
        <dbReference type="ARBA" id="ARBA00022692"/>
    </source>
</evidence>
<dbReference type="PANTHER" id="PTHR30168:SF0">
    <property type="entry name" value="INNER MEMBRANE PROTEIN"/>
    <property type="match status" value="1"/>
</dbReference>
<keyword evidence="8" id="KW-1185">Reference proteome</keyword>
<evidence type="ECO:0000256" key="4">
    <source>
        <dbReference type="ARBA" id="ARBA00023136"/>
    </source>
</evidence>
<dbReference type="Proteomes" id="UP000623250">
    <property type="component" value="Unassembled WGS sequence"/>
</dbReference>
<accession>A0A8I1GGN9</accession>
<dbReference type="PANTHER" id="PTHR30168">
    <property type="entry name" value="PUTATIVE MEMBRANE PROTEIN YPFJ"/>
    <property type="match status" value="1"/>
</dbReference>
<keyword evidence="2 6" id="KW-0812">Transmembrane</keyword>
<dbReference type="RefSeq" id="WP_037238580.1">
    <property type="nucleotide sequence ID" value="NZ_JAEMUK010000007.1"/>
</dbReference>
<evidence type="ECO:0000256" key="5">
    <source>
        <dbReference type="SAM" id="MobiDB-lite"/>
    </source>
</evidence>
<reference evidence="7 8" key="1">
    <citation type="submission" date="2020-12" db="EMBL/GenBank/DDBJ databases">
        <title>Revised draft genomes of Rhodomicrobium vannielii ATCC 17100 and Rhodomicrobium udaipurense JA643.</title>
        <authorList>
            <person name="Conners E.M."/>
            <person name="Davenport E.J."/>
            <person name="Bose A."/>
        </authorList>
    </citation>
    <scope>NUCLEOTIDE SEQUENCE [LARGE SCALE GENOMIC DNA]</scope>
    <source>
        <strain evidence="7 8">JA643</strain>
    </source>
</reference>
<dbReference type="SUPFAM" id="SSF55486">
    <property type="entry name" value="Metalloproteases ('zincins'), catalytic domain"/>
    <property type="match status" value="1"/>
</dbReference>
<feature type="compositionally biased region" description="Gly residues" evidence="5">
    <location>
        <begin position="20"/>
        <end position="30"/>
    </location>
</feature>
<organism evidence="7 8">
    <name type="scientific">Rhodomicrobium udaipurense</name>
    <dbReference type="NCBI Taxonomy" id="1202716"/>
    <lineage>
        <taxon>Bacteria</taxon>
        <taxon>Pseudomonadati</taxon>
        <taxon>Pseudomonadota</taxon>
        <taxon>Alphaproteobacteria</taxon>
        <taxon>Hyphomicrobiales</taxon>
        <taxon>Hyphomicrobiaceae</taxon>
        <taxon>Rhodomicrobium</taxon>
    </lineage>
</organism>
<feature type="region of interest" description="Disordered" evidence="5">
    <location>
        <begin position="1"/>
        <end position="30"/>
    </location>
</feature>
<dbReference type="GO" id="GO:0016020">
    <property type="term" value="C:membrane"/>
    <property type="evidence" value="ECO:0007669"/>
    <property type="project" value="UniProtKB-SubCell"/>
</dbReference>
<keyword evidence="4 6" id="KW-0472">Membrane</keyword>
<evidence type="ECO:0000256" key="3">
    <source>
        <dbReference type="ARBA" id="ARBA00022989"/>
    </source>
</evidence>
<comment type="caution">
    <text evidence="7">The sequence shown here is derived from an EMBL/GenBank/DDBJ whole genome shotgun (WGS) entry which is preliminary data.</text>
</comment>
<gene>
    <name evidence="7" type="ORF">JDN41_03345</name>
</gene>
<evidence type="ECO:0000256" key="6">
    <source>
        <dbReference type="SAM" id="Phobius"/>
    </source>
</evidence>
<feature type="transmembrane region" description="Helical" evidence="6">
    <location>
        <begin position="34"/>
        <end position="55"/>
    </location>
</feature>